<keyword evidence="1" id="KW-0863">Zinc-finger</keyword>
<keyword evidence="4" id="KW-1185">Reference proteome</keyword>
<comment type="caution">
    <text evidence="3">The sequence shown here is derived from an EMBL/GenBank/DDBJ whole genome shotgun (WGS) entry which is preliminary data.</text>
</comment>
<dbReference type="InterPro" id="IPR027417">
    <property type="entry name" value="P-loop_NTPase"/>
</dbReference>
<evidence type="ECO:0000313" key="4">
    <source>
        <dbReference type="Proteomes" id="UP000596742"/>
    </source>
</evidence>
<name>A0A8B6CUI3_MYTGA</name>
<dbReference type="InterPro" id="IPR036875">
    <property type="entry name" value="Znf_CCHC_sf"/>
</dbReference>
<sequence length="335" mass="37844">MKVTISPKMMRTIKRFAMPRLEPLKLLRRKRPALSRIQLDLLQQLEVSLLPLLLLQLTISVAINSPFVAARREPCTMDICHYCKQYGHWRRNCPLNFNLLSGGPCKAGKSTLASVLIDEDIPLKWNSTDGLVIFFGRNGIDIESRKMVPLKEGERGHEVLSKIIRGRPDISMKPEQITRHKTATIVETTHQPFPKRKLISKSSIEATLESKIGTEIAPENQFDTTSYVSTTASVLENVRTDNLCENIQLPSTNLVTLECQKLEIQADILQEVRNGQYKIAIAPSDLVDFGGQKSYDMTHQLFIQQRGSFLLMFDGRDGLHQQLDEYPKGVSAACE</sequence>
<dbReference type="GO" id="GO:0008270">
    <property type="term" value="F:zinc ion binding"/>
    <property type="evidence" value="ECO:0007669"/>
    <property type="project" value="UniProtKB-KW"/>
</dbReference>
<dbReference type="AlphaFoldDB" id="A0A8B6CUI3"/>
<accession>A0A8B6CUI3</accession>
<dbReference type="SUPFAM" id="SSF52540">
    <property type="entry name" value="P-loop containing nucleoside triphosphate hydrolases"/>
    <property type="match status" value="1"/>
</dbReference>
<proteinExistence type="predicted"/>
<dbReference type="Pfam" id="PF00098">
    <property type="entry name" value="zf-CCHC"/>
    <property type="match status" value="1"/>
</dbReference>
<reference evidence="3" key="1">
    <citation type="submission" date="2018-11" db="EMBL/GenBank/DDBJ databases">
        <authorList>
            <person name="Alioto T."/>
            <person name="Alioto T."/>
        </authorList>
    </citation>
    <scope>NUCLEOTIDE SEQUENCE</scope>
</reference>
<dbReference type="InterPro" id="IPR001878">
    <property type="entry name" value="Znf_CCHC"/>
</dbReference>
<organism evidence="3 4">
    <name type="scientific">Mytilus galloprovincialis</name>
    <name type="common">Mediterranean mussel</name>
    <dbReference type="NCBI Taxonomy" id="29158"/>
    <lineage>
        <taxon>Eukaryota</taxon>
        <taxon>Metazoa</taxon>
        <taxon>Spiralia</taxon>
        <taxon>Lophotrochozoa</taxon>
        <taxon>Mollusca</taxon>
        <taxon>Bivalvia</taxon>
        <taxon>Autobranchia</taxon>
        <taxon>Pteriomorphia</taxon>
        <taxon>Mytilida</taxon>
        <taxon>Mytiloidea</taxon>
        <taxon>Mytilidae</taxon>
        <taxon>Mytilinae</taxon>
        <taxon>Mytilus</taxon>
    </lineage>
</organism>
<dbReference type="GO" id="GO:0003676">
    <property type="term" value="F:nucleic acid binding"/>
    <property type="evidence" value="ECO:0007669"/>
    <property type="project" value="InterPro"/>
</dbReference>
<dbReference type="PROSITE" id="PS50158">
    <property type="entry name" value="ZF_CCHC"/>
    <property type="match status" value="1"/>
</dbReference>
<dbReference type="EMBL" id="UYJE01002383">
    <property type="protein sequence ID" value="VDI10294.1"/>
    <property type="molecule type" value="Genomic_DNA"/>
</dbReference>
<evidence type="ECO:0000259" key="2">
    <source>
        <dbReference type="PROSITE" id="PS50158"/>
    </source>
</evidence>
<dbReference type="Proteomes" id="UP000596742">
    <property type="component" value="Unassembled WGS sequence"/>
</dbReference>
<keyword evidence="1" id="KW-0479">Metal-binding</keyword>
<feature type="domain" description="CCHC-type" evidence="2">
    <location>
        <begin position="80"/>
        <end position="94"/>
    </location>
</feature>
<gene>
    <name evidence="3" type="ORF">MGAL_10B016268</name>
</gene>
<dbReference type="Gene3D" id="4.10.60.10">
    <property type="entry name" value="Zinc finger, CCHC-type"/>
    <property type="match status" value="1"/>
</dbReference>
<evidence type="ECO:0000313" key="3">
    <source>
        <dbReference type="EMBL" id="VDI10294.1"/>
    </source>
</evidence>
<dbReference type="SUPFAM" id="SSF57756">
    <property type="entry name" value="Retrovirus zinc finger-like domains"/>
    <property type="match status" value="1"/>
</dbReference>
<keyword evidence="1" id="KW-0862">Zinc</keyword>
<evidence type="ECO:0000256" key="1">
    <source>
        <dbReference type="PROSITE-ProRule" id="PRU00047"/>
    </source>
</evidence>
<dbReference type="SMART" id="SM00343">
    <property type="entry name" value="ZnF_C2HC"/>
    <property type="match status" value="1"/>
</dbReference>
<protein>
    <recommendedName>
        <fullName evidence="2">CCHC-type domain-containing protein</fullName>
    </recommendedName>
</protein>